<dbReference type="InterPro" id="IPR036291">
    <property type="entry name" value="NAD(P)-bd_dom_sf"/>
</dbReference>
<dbReference type="PANTHER" id="PTHR15020:SF50">
    <property type="entry name" value="UPF0659 PROTEIN YMR090W"/>
    <property type="match status" value="1"/>
</dbReference>
<dbReference type="InterPro" id="IPR016040">
    <property type="entry name" value="NAD(P)-bd_dom"/>
</dbReference>
<evidence type="ECO:0000256" key="1">
    <source>
        <dbReference type="SAM" id="MobiDB-lite"/>
    </source>
</evidence>
<evidence type="ECO:0000313" key="3">
    <source>
        <dbReference type="EMBL" id="CAH1237970.1"/>
    </source>
</evidence>
<accession>A0A8J9YL32</accession>
<reference evidence="3" key="1">
    <citation type="submission" date="2022-01" db="EMBL/GenBank/DDBJ databases">
        <authorList>
            <person name="Braso-Vives M."/>
        </authorList>
    </citation>
    <scope>NUCLEOTIDE SEQUENCE</scope>
</reference>
<dbReference type="OrthoDB" id="419598at2759"/>
<sequence>MRLVVFGATGPTGVEVVQQALAQGHDVTALVRDPDKMAGLVPNKELKIEKINFSSADTVEPHLQDKDVVLSCLGSRTWPWSVTLYTDSMEVIVAAMRKNKVKRLVCVTSWFTTDDPSNPPSFMMRWIVKPLFLGRIMYNMAQMEQYLQGCEDINFTAVRPPGLRMGPVTDMEFRAEEGPQVCDRDGVRGMCRADVARFMLSTMTSEDWVRKCVAVIAVPKNTRDRGTCLVGVSFSTRDRGTCLVGVSFRDRGTSLVGLSFSNPDRVTSLVGVSFNTKDRGTSLVGVSFSTRDRGTSLSGSFQVGTRTPHTDSRHESLQTTPASPRPTAEQADMNVASSEDGARHPDWQIGRGTAIAHWTPQTYPPDGAVGRGWSSREGQVPAVCGVVPSQPFPTPAAV</sequence>
<dbReference type="GO" id="GO:0003824">
    <property type="term" value="F:catalytic activity"/>
    <property type="evidence" value="ECO:0007669"/>
    <property type="project" value="UniProtKB-ARBA"/>
</dbReference>
<name>A0A8J9YL32_BRALA</name>
<feature type="compositionally biased region" description="Polar residues" evidence="1">
    <location>
        <begin position="295"/>
        <end position="307"/>
    </location>
</feature>
<dbReference type="AlphaFoldDB" id="A0A8J9YL32"/>
<feature type="domain" description="NAD(P)-binding" evidence="2">
    <location>
        <begin position="7"/>
        <end position="204"/>
    </location>
</feature>
<dbReference type="SUPFAM" id="SSF51735">
    <property type="entry name" value="NAD(P)-binding Rossmann-fold domains"/>
    <property type="match status" value="1"/>
</dbReference>
<dbReference type="CDD" id="cd05244">
    <property type="entry name" value="BVR-B_like_SDR_a"/>
    <property type="match status" value="1"/>
</dbReference>
<proteinExistence type="predicted"/>
<protein>
    <submittedName>
        <fullName evidence="3">BLVRB protein</fullName>
    </submittedName>
</protein>
<organism evidence="3 4">
    <name type="scientific">Branchiostoma lanceolatum</name>
    <name type="common">Common lancelet</name>
    <name type="synonym">Amphioxus lanceolatum</name>
    <dbReference type="NCBI Taxonomy" id="7740"/>
    <lineage>
        <taxon>Eukaryota</taxon>
        <taxon>Metazoa</taxon>
        <taxon>Chordata</taxon>
        <taxon>Cephalochordata</taxon>
        <taxon>Leptocardii</taxon>
        <taxon>Amphioxiformes</taxon>
        <taxon>Branchiostomatidae</taxon>
        <taxon>Branchiostoma</taxon>
    </lineage>
</organism>
<dbReference type="Pfam" id="PF13460">
    <property type="entry name" value="NAD_binding_10"/>
    <property type="match status" value="1"/>
</dbReference>
<evidence type="ECO:0000313" key="4">
    <source>
        <dbReference type="Proteomes" id="UP000838412"/>
    </source>
</evidence>
<evidence type="ECO:0000259" key="2">
    <source>
        <dbReference type="Pfam" id="PF13460"/>
    </source>
</evidence>
<feature type="region of interest" description="Disordered" evidence="1">
    <location>
        <begin position="293"/>
        <end position="347"/>
    </location>
</feature>
<gene>
    <name evidence="3" type="primary">BLVRB</name>
    <name evidence="3" type="ORF">BLAG_LOCUS2741</name>
</gene>
<dbReference type="EMBL" id="OV696695">
    <property type="protein sequence ID" value="CAH1237970.1"/>
    <property type="molecule type" value="Genomic_DNA"/>
</dbReference>
<dbReference type="PANTHER" id="PTHR15020">
    <property type="entry name" value="FLAVIN REDUCTASE-RELATED"/>
    <property type="match status" value="1"/>
</dbReference>
<dbReference type="Gene3D" id="3.40.50.720">
    <property type="entry name" value="NAD(P)-binding Rossmann-like Domain"/>
    <property type="match status" value="1"/>
</dbReference>
<dbReference type="Proteomes" id="UP000838412">
    <property type="component" value="Chromosome 10"/>
</dbReference>
<keyword evidence="4" id="KW-1185">Reference proteome</keyword>